<proteinExistence type="predicted"/>
<accession>A0A1H7VTB4</accession>
<sequence>MYFVQNVIWIIINVSPSSGINSINGDFNHFTRTTAHFFFANQIYPYLLGFE</sequence>
<name>A0A1H7VTB4_OLID1</name>
<reference evidence="2" key="1">
    <citation type="submission" date="2016-10" db="EMBL/GenBank/DDBJ databases">
        <authorList>
            <person name="Varghese N."/>
            <person name="Submissions S."/>
        </authorList>
    </citation>
    <scope>NUCLEOTIDE SEQUENCE [LARGE SCALE GENOMIC DNA]</scope>
    <source>
        <strain evidence="2">DSM 18733</strain>
    </source>
</reference>
<evidence type="ECO:0000313" key="1">
    <source>
        <dbReference type="EMBL" id="SEM12065.1"/>
    </source>
</evidence>
<evidence type="ECO:0000313" key="2">
    <source>
        <dbReference type="Proteomes" id="UP000199421"/>
    </source>
</evidence>
<gene>
    <name evidence="1" type="ORF">SAMN05661044_04320</name>
</gene>
<dbReference type="Proteomes" id="UP000199421">
    <property type="component" value="Unassembled WGS sequence"/>
</dbReference>
<dbReference type="AlphaFoldDB" id="A0A1H7VTB4"/>
<keyword evidence="2" id="KW-1185">Reference proteome</keyword>
<organism evidence="1 2">
    <name type="scientific">Olivibacter domesticus</name>
    <name type="common">Pseudosphingobacterium domesticum</name>
    <dbReference type="NCBI Taxonomy" id="407022"/>
    <lineage>
        <taxon>Bacteria</taxon>
        <taxon>Pseudomonadati</taxon>
        <taxon>Bacteroidota</taxon>
        <taxon>Sphingobacteriia</taxon>
        <taxon>Sphingobacteriales</taxon>
        <taxon>Sphingobacteriaceae</taxon>
        <taxon>Olivibacter</taxon>
    </lineage>
</organism>
<protein>
    <submittedName>
        <fullName evidence="1">Uncharacterized protein</fullName>
    </submittedName>
</protein>
<dbReference type="EMBL" id="FOAF01000007">
    <property type="protein sequence ID" value="SEM12065.1"/>
    <property type="molecule type" value="Genomic_DNA"/>
</dbReference>